<dbReference type="EMBL" id="JADGIZ020000009">
    <property type="protein sequence ID" value="KAL2917836.1"/>
    <property type="molecule type" value="Genomic_DNA"/>
</dbReference>
<feature type="transmembrane region" description="Helical" evidence="1">
    <location>
        <begin position="29"/>
        <end position="50"/>
    </location>
</feature>
<dbReference type="Proteomes" id="UP001527925">
    <property type="component" value="Unassembled WGS sequence"/>
</dbReference>
<protein>
    <submittedName>
        <fullName evidence="2">Uncharacterized protein</fullName>
    </submittedName>
</protein>
<organism evidence="2 3">
    <name type="scientific">Polyrhizophydium stewartii</name>
    <dbReference type="NCBI Taxonomy" id="2732419"/>
    <lineage>
        <taxon>Eukaryota</taxon>
        <taxon>Fungi</taxon>
        <taxon>Fungi incertae sedis</taxon>
        <taxon>Chytridiomycota</taxon>
        <taxon>Chytridiomycota incertae sedis</taxon>
        <taxon>Chytridiomycetes</taxon>
        <taxon>Rhizophydiales</taxon>
        <taxon>Rhizophydiales incertae sedis</taxon>
        <taxon>Polyrhizophydium</taxon>
    </lineage>
</organism>
<sequence length="138" mass="14537">MGVLRQVLRAANKAVVAASLFFRLDDTAYVYELAVFGSVLAFAVITAFVLQILVHKPEELPGGDGRQPAMEFLPAYAETDVPLPQYEEPPAYVFVVHLVNDAACVTPMPQPPAASDAAAASKADDAIVAGLPHVCSAA</sequence>
<evidence type="ECO:0000313" key="3">
    <source>
        <dbReference type="Proteomes" id="UP001527925"/>
    </source>
</evidence>
<keyword evidence="1" id="KW-1133">Transmembrane helix</keyword>
<keyword evidence="1" id="KW-0812">Transmembrane</keyword>
<reference evidence="2 3" key="1">
    <citation type="submission" date="2023-09" db="EMBL/GenBank/DDBJ databases">
        <title>Pangenome analysis of Batrachochytrium dendrobatidis and related Chytrids.</title>
        <authorList>
            <person name="Yacoub M.N."/>
            <person name="Stajich J.E."/>
            <person name="James T.Y."/>
        </authorList>
    </citation>
    <scope>NUCLEOTIDE SEQUENCE [LARGE SCALE GENOMIC DNA]</scope>
    <source>
        <strain evidence="2 3">JEL0888</strain>
    </source>
</reference>
<accession>A0ABR4NEE6</accession>
<evidence type="ECO:0000256" key="1">
    <source>
        <dbReference type="SAM" id="Phobius"/>
    </source>
</evidence>
<keyword evidence="1" id="KW-0472">Membrane</keyword>
<name>A0ABR4NEE6_9FUNG</name>
<keyword evidence="3" id="KW-1185">Reference proteome</keyword>
<evidence type="ECO:0000313" key="2">
    <source>
        <dbReference type="EMBL" id="KAL2917836.1"/>
    </source>
</evidence>
<proteinExistence type="predicted"/>
<comment type="caution">
    <text evidence="2">The sequence shown here is derived from an EMBL/GenBank/DDBJ whole genome shotgun (WGS) entry which is preliminary data.</text>
</comment>
<gene>
    <name evidence="2" type="ORF">HK105_202709</name>
</gene>